<dbReference type="InterPro" id="IPR001610">
    <property type="entry name" value="PAC"/>
</dbReference>
<dbReference type="PANTHER" id="PTHR44757:SF2">
    <property type="entry name" value="BIOFILM ARCHITECTURE MAINTENANCE PROTEIN MBAA"/>
    <property type="match status" value="1"/>
</dbReference>
<organism evidence="3 4">
    <name type="scientific">Psychrobacillus soli</name>
    <dbReference type="NCBI Taxonomy" id="1543965"/>
    <lineage>
        <taxon>Bacteria</taxon>
        <taxon>Bacillati</taxon>
        <taxon>Bacillota</taxon>
        <taxon>Bacilli</taxon>
        <taxon>Bacillales</taxon>
        <taxon>Bacillaceae</taxon>
        <taxon>Psychrobacillus</taxon>
    </lineage>
</organism>
<evidence type="ECO:0000259" key="1">
    <source>
        <dbReference type="PROSITE" id="PS50112"/>
    </source>
</evidence>
<dbReference type="Pfam" id="PF00990">
    <property type="entry name" value="GGDEF"/>
    <property type="match status" value="1"/>
</dbReference>
<dbReference type="GO" id="GO:0006355">
    <property type="term" value="P:regulation of DNA-templated transcription"/>
    <property type="evidence" value="ECO:0007669"/>
    <property type="project" value="InterPro"/>
</dbReference>
<dbReference type="InterPro" id="IPR043128">
    <property type="entry name" value="Rev_trsase/Diguanyl_cyclase"/>
</dbReference>
<comment type="caution">
    <text evidence="3">The sequence shown here is derived from an EMBL/GenBank/DDBJ whole genome shotgun (WGS) entry which is preliminary data.</text>
</comment>
<dbReference type="CDD" id="cd00130">
    <property type="entry name" value="PAS"/>
    <property type="match status" value="2"/>
</dbReference>
<feature type="domain" description="PAS" evidence="1">
    <location>
        <begin position="12"/>
        <end position="54"/>
    </location>
</feature>
<dbReference type="PROSITE" id="PS50112">
    <property type="entry name" value="PAS"/>
    <property type="match status" value="1"/>
</dbReference>
<dbReference type="CDD" id="cd01949">
    <property type="entry name" value="GGDEF"/>
    <property type="match status" value="1"/>
</dbReference>
<feature type="domain" description="GGDEF" evidence="2">
    <location>
        <begin position="293"/>
        <end position="424"/>
    </location>
</feature>
<evidence type="ECO:0000313" key="4">
    <source>
        <dbReference type="Proteomes" id="UP000318937"/>
    </source>
</evidence>
<reference evidence="3 4" key="1">
    <citation type="submission" date="2019-05" db="EMBL/GenBank/DDBJ databases">
        <title>Psychrobacillus vulpis sp. nov., a new species isolated from feces of a red fox that inhabits in The Tablas de Daimiel Natural Park, Albacete, Spain.</title>
        <authorList>
            <person name="Rodriguez M."/>
            <person name="Reina J.C."/>
            <person name="Bejar V."/>
            <person name="Llamas I."/>
        </authorList>
    </citation>
    <scope>NUCLEOTIDE SEQUENCE [LARGE SCALE GENOMIC DNA]</scope>
    <source>
        <strain evidence="3 4">NHI-2</strain>
    </source>
</reference>
<accession>A0A544T9V5</accession>
<dbReference type="Pfam" id="PF00989">
    <property type="entry name" value="PAS"/>
    <property type="match status" value="1"/>
</dbReference>
<dbReference type="InterPro" id="IPR000014">
    <property type="entry name" value="PAS"/>
</dbReference>
<dbReference type="Gene3D" id="3.30.450.20">
    <property type="entry name" value="PAS domain"/>
    <property type="match status" value="2"/>
</dbReference>
<gene>
    <name evidence="3" type="ORF">FG383_11360</name>
</gene>
<dbReference type="PANTHER" id="PTHR44757">
    <property type="entry name" value="DIGUANYLATE CYCLASE DGCP"/>
    <property type="match status" value="1"/>
</dbReference>
<protein>
    <submittedName>
        <fullName evidence="3">Diguanylate cyclase</fullName>
    </submittedName>
</protein>
<dbReference type="Proteomes" id="UP000318937">
    <property type="component" value="Unassembled WGS sequence"/>
</dbReference>
<dbReference type="SMART" id="SM00086">
    <property type="entry name" value="PAC"/>
    <property type="match status" value="2"/>
</dbReference>
<dbReference type="PROSITE" id="PS50887">
    <property type="entry name" value="GGDEF"/>
    <property type="match status" value="1"/>
</dbReference>
<name>A0A544T9V5_9BACI</name>
<evidence type="ECO:0000259" key="2">
    <source>
        <dbReference type="PROSITE" id="PS50887"/>
    </source>
</evidence>
<dbReference type="SUPFAM" id="SSF55785">
    <property type="entry name" value="PYP-like sensor domain (PAS domain)"/>
    <property type="match status" value="2"/>
</dbReference>
<keyword evidence="4" id="KW-1185">Reference proteome</keyword>
<dbReference type="SMART" id="SM00091">
    <property type="entry name" value="PAS"/>
    <property type="match status" value="2"/>
</dbReference>
<dbReference type="Gene3D" id="3.30.70.270">
    <property type="match status" value="1"/>
</dbReference>
<dbReference type="FunFam" id="3.30.70.270:FF:000001">
    <property type="entry name" value="Diguanylate cyclase domain protein"/>
    <property type="match status" value="1"/>
</dbReference>
<evidence type="ECO:0000313" key="3">
    <source>
        <dbReference type="EMBL" id="TQR14241.1"/>
    </source>
</evidence>
<dbReference type="OrthoDB" id="9759607at2"/>
<dbReference type="AlphaFoldDB" id="A0A544T9V5"/>
<sequence length="427" mass="49260">MSTFNTMISNPSLEEYLLIWENTNDAIFILRKDGAIIQANPAFAKILGWSLDEVKNLSKIPFFEDDFTSEDHEKQLDLLRSGKSISYFETKRKHKNGEIKDILASYRSINKKDVLAVAMYKDITEEKQTQRMLRLTENCYRTLVEYSPDAIIVQSSGKITFVNPQALHIIGAKKDTDIIGTSLLDYMDIGNIESENELIRLLRQEEMVKIEPTIQQLTRMDGSNIWVEIIAIPVKFEGEIVIQAIIRDVTVREYYEDQLTYMATHDPMTDVVNRSTFMEEMDKRIEEAKVTKEMLALLFIDLDKFKEVNDTLGHGIGDSLLIQFSKRMKENVRHEDIIGRIGGDEFLILLKDIDKNKINNIMKRMHANFKEPYVIDGKEIIATSSIGVAFYPDDAISPEKLMGFADEALYKAKEVRNHFQYFNIKPQ</sequence>
<dbReference type="RefSeq" id="WP_142607508.1">
    <property type="nucleotide sequence ID" value="NZ_VDGG01000020.1"/>
</dbReference>
<dbReference type="InterPro" id="IPR035965">
    <property type="entry name" value="PAS-like_dom_sf"/>
</dbReference>
<dbReference type="SUPFAM" id="SSF55073">
    <property type="entry name" value="Nucleotide cyclase"/>
    <property type="match status" value="1"/>
</dbReference>
<dbReference type="Pfam" id="PF13426">
    <property type="entry name" value="PAS_9"/>
    <property type="match status" value="1"/>
</dbReference>
<dbReference type="NCBIfam" id="TIGR00254">
    <property type="entry name" value="GGDEF"/>
    <property type="match status" value="1"/>
</dbReference>
<dbReference type="InterPro" id="IPR000160">
    <property type="entry name" value="GGDEF_dom"/>
</dbReference>
<dbReference type="InterPro" id="IPR052155">
    <property type="entry name" value="Biofilm_reg_signaling"/>
</dbReference>
<dbReference type="SMART" id="SM00267">
    <property type="entry name" value="GGDEF"/>
    <property type="match status" value="1"/>
</dbReference>
<dbReference type="InterPro" id="IPR013767">
    <property type="entry name" value="PAS_fold"/>
</dbReference>
<dbReference type="NCBIfam" id="TIGR00229">
    <property type="entry name" value="sensory_box"/>
    <property type="match status" value="2"/>
</dbReference>
<dbReference type="InterPro" id="IPR029787">
    <property type="entry name" value="Nucleotide_cyclase"/>
</dbReference>
<proteinExistence type="predicted"/>
<dbReference type="EMBL" id="VDGG01000020">
    <property type="protein sequence ID" value="TQR14241.1"/>
    <property type="molecule type" value="Genomic_DNA"/>
</dbReference>